<organism evidence="1 2">
    <name type="scientific">Falco tinnunculus</name>
    <name type="common">Common kestrel</name>
    <dbReference type="NCBI Taxonomy" id="100819"/>
    <lineage>
        <taxon>Eukaryota</taxon>
        <taxon>Metazoa</taxon>
        <taxon>Chordata</taxon>
        <taxon>Craniata</taxon>
        <taxon>Vertebrata</taxon>
        <taxon>Euteleostomi</taxon>
        <taxon>Archelosauria</taxon>
        <taxon>Archosauria</taxon>
        <taxon>Dinosauria</taxon>
        <taxon>Saurischia</taxon>
        <taxon>Theropoda</taxon>
        <taxon>Coelurosauria</taxon>
        <taxon>Aves</taxon>
        <taxon>Neognathae</taxon>
        <taxon>Neoaves</taxon>
        <taxon>Telluraves</taxon>
        <taxon>Australaves</taxon>
        <taxon>Falconiformes</taxon>
        <taxon>Falconidae</taxon>
        <taxon>Falco</taxon>
    </lineage>
</organism>
<dbReference type="Proteomes" id="UP000694562">
    <property type="component" value="Unplaced"/>
</dbReference>
<accession>A0A8C4U1N7</accession>
<name>A0A8C4U1N7_FALTI</name>
<reference evidence="1" key="1">
    <citation type="submission" date="2025-08" db="UniProtKB">
        <authorList>
            <consortium name="Ensembl"/>
        </authorList>
    </citation>
    <scope>IDENTIFICATION</scope>
</reference>
<dbReference type="Ensembl" id="ENSFTIT00000006845.1">
    <property type="protein sequence ID" value="ENSFTIP00000006550.1"/>
    <property type="gene ID" value="ENSFTIG00000004498.1"/>
</dbReference>
<dbReference type="AlphaFoldDB" id="A0A8C4U1N7"/>
<proteinExistence type="predicted"/>
<keyword evidence="2" id="KW-1185">Reference proteome</keyword>
<sequence>HAEPGFASAGFGVVVFPCGGCSASAVVGDYICPRCESGFIEELPEEVFLIISPIESHAAAIEKFL</sequence>
<evidence type="ECO:0000313" key="2">
    <source>
        <dbReference type="Proteomes" id="UP000694562"/>
    </source>
</evidence>
<evidence type="ECO:0000313" key="1">
    <source>
        <dbReference type="Ensembl" id="ENSFTIP00000006550.1"/>
    </source>
</evidence>
<dbReference type="OrthoDB" id="8062037at2759"/>
<reference evidence="1" key="2">
    <citation type="submission" date="2025-09" db="UniProtKB">
        <authorList>
            <consortium name="Ensembl"/>
        </authorList>
    </citation>
    <scope>IDENTIFICATION</scope>
</reference>
<protein>
    <submittedName>
        <fullName evidence="1">Uncharacterized protein</fullName>
    </submittedName>
</protein>